<proteinExistence type="inferred from homology"/>
<dbReference type="SMART" id="SM00212">
    <property type="entry name" value="UBCc"/>
    <property type="match status" value="1"/>
</dbReference>
<name>A0ABR3GMN7_9PEZI</name>
<gene>
    <name evidence="11" type="primary">CDC34</name>
    <name evidence="11" type="ORF">Q9L58_003807</name>
</gene>
<evidence type="ECO:0000256" key="5">
    <source>
        <dbReference type="ARBA" id="ARBA00042179"/>
    </source>
</evidence>
<evidence type="ECO:0000256" key="7">
    <source>
        <dbReference type="PROSITE-ProRule" id="PRU10133"/>
    </source>
</evidence>
<keyword evidence="8" id="KW-0547">Nucleotide-binding</keyword>
<dbReference type="EMBL" id="JBBBZM010000038">
    <property type="protein sequence ID" value="KAL0637158.1"/>
    <property type="molecule type" value="Genomic_DNA"/>
</dbReference>
<dbReference type="PANTHER" id="PTHR24067">
    <property type="entry name" value="UBIQUITIN-CONJUGATING ENZYME E2"/>
    <property type="match status" value="1"/>
</dbReference>
<feature type="active site" description="Glycyl thioester intermediate" evidence="7">
    <location>
        <position position="91"/>
    </location>
</feature>
<dbReference type="InterPro" id="IPR023313">
    <property type="entry name" value="UBQ-conjugating_AS"/>
</dbReference>
<organism evidence="11 12">
    <name type="scientific">Discina gigas</name>
    <dbReference type="NCBI Taxonomy" id="1032678"/>
    <lineage>
        <taxon>Eukaryota</taxon>
        <taxon>Fungi</taxon>
        <taxon>Dikarya</taxon>
        <taxon>Ascomycota</taxon>
        <taxon>Pezizomycotina</taxon>
        <taxon>Pezizomycetes</taxon>
        <taxon>Pezizales</taxon>
        <taxon>Discinaceae</taxon>
        <taxon>Discina</taxon>
    </lineage>
</organism>
<dbReference type="Gene3D" id="3.10.110.10">
    <property type="entry name" value="Ubiquitin Conjugating Enzyme"/>
    <property type="match status" value="1"/>
</dbReference>
<dbReference type="Pfam" id="PF00179">
    <property type="entry name" value="UQ_con"/>
    <property type="match status" value="1"/>
</dbReference>
<evidence type="ECO:0000259" key="10">
    <source>
        <dbReference type="PROSITE" id="PS50127"/>
    </source>
</evidence>
<feature type="domain" description="UBC core" evidence="10">
    <location>
        <begin position="8"/>
        <end position="166"/>
    </location>
</feature>
<keyword evidence="2 8" id="KW-0833">Ubl conjugation pathway</keyword>
<comment type="caution">
    <text evidence="11">The sequence shown here is derived from an EMBL/GenBank/DDBJ whole genome shotgun (WGS) entry which is preliminary data.</text>
</comment>
<keyword evidence="1 11" id="KW-0808">Transferase</keyword>
<dbReference type="SUPFAM" id="SSF54495">
    <property type="entry name" value="UBC-like"/>
    <property type="match status" value="1"/>
</dbReference>
<reference evidence="11 12" key="1">
    <citation type="submission" date="2024-02" db="EMBL/GenBank/DDBJ databases">
        <title>Discinaceae phylogenomics.</title>
        <authorList>
            <person name="Dirks A.C."/>
            <person name="James T.Y."/>
        </authorList>
    </citation>
    <scope>NUCLEOTIDE SEQUENCE [LARGE SCALE GENOMIC DNA]</scope>
    <source>
        <strain evidence="11 12">ACD0624</strain>
    </source>
</reference>
<evidence type="ECO:0000313" key="12">
    <source>
        <dbReference type="Proteomes" id="UP001447188"/>
    </source>
</evidence>
<feature type="region of interest" description="Disordered" evidence="9">
    <location>
        <begin position="179"/>
        <end position="232"/>
    </location>
</feature>
<evidence type="ECO:0000256" key="4">
    <source>
        <dbReference type="ARBA" id="ARBA00041569"/>
    </source>
</evidence>
<accession>A0ABR3GMN7</accession>
<comment type="similarity">
    <text evidence="8">Belongs to the ubiquitin-conjugating enzyme family.</text>
</comment>
<evidence type="ECO:0000256" key="9">
    <source>
        <dbReference type="SAM" id="MobiDB-lite"/>
    </source>
</evidence>
<dbReference type="PROSITE" id="PS50127">
    <property type="entry name" value="UBC_2"/>
    <property type="match status" value="1"/>
</dbReference>
<evidence type="ECO:0000256" key="2">
    <source>
        <dbReference type="ARBA" id="ARBA00022786"/>
    </source>
</evidence>
<protein>
    <recommendedName>
        <fullName evidence="3">Ubiquitin-conjugating enzyme E2 2</fullName>
    </recommendedName>
    <alternativeName>
        <fullName evidence="5">E2 ubiquitin-conjugating enzyme 2</fullName>
    </alternativeName>
    <alternativeName>
        <fullName evidence="6">Ubiquitin carrier protein UBC2</fullName>
    </alternativeName>
    <alternativeName>
        <fullName evidence="4">Ubiquitin-protein ligase UBC2</fullName>
    </alternativeName>
</protein>
<dbReference type="InterPro" id="IPR016135">
    <property type="entry name" value="UBQ-conjugating_enzyme/RWD"/>
</dbReference>
<dbReference type="InterPro" id="IPR000608">
    <property type="entry name" value="UBC"/>
</dbReference>
<dbReference type="Proteomes" id="UP001447188">
    <property type="component" value="Unassembled WGS sequence"/>
</dbReference>
<evidence type="ECO:0000256" key="8">
    <source>
        <dbReference type="RuleBase" id="RU362109"/>
    </source>
</evidence>
<keyword evidence="8" id="KW-0067">ATP-binding</keyword>
<sequence>MSSDERKIAERMLMNELKELQKENWVDVDPRDGNLFIWDVALIVVNPTSLYSGAYLKAELKIPKNYPMSPPEFRFTRPLFHPNIYKDGKLCISILHAPGEDETSGELASERWSPAQRIFTVLISILSLLDDAEVSSAANVDAGVMLRKDPEGYKKVVRENVEASRRDIPEDFVMPLNVESAPPEKEEVDDDFWCESEMESDFGEDSSDAEMMFDDDDEESDPETGEDEDKAN</sequence>
<evidence type="ECO:0000256" key="1">
    <source>
        <dbReference type="ARBA" id="ARBA00022679"/>
    </source>
</evidence>
<evidence type="ECO:0000256" key="3">
    <source>
        <dbReference type="ARBA" id="ARBA00039884"/>
    </source>
</evidence>
<dbReference type="InterPro" id="IPR050113">
    <property type="entry name" value="Ub_conjugating_enzyme"/>
</dbReference>
<dbReference type="PROSITE" id="PS00183">
    <property type="entry name" value="UBC_1"/>
    <property type="match status" value="1"/>
</dbReference>
<feature type="compositionally biased region" description="Acidic residues" evidence="9">
    <location>
        <begin position="186"/>
        <end position="232"/>
    </location>
</feature>
<dbReference type="GO" id="GO:0061631">
    <property type="term" value="F:ubiquitin conjugating enzyme activity"/>
    <property type="evidence" value="ECO:0007669"/>
    <property type="project" value="UniProtKB-EC"/>
</dbReference>
<keyword evidence="12" id="KW-1185">Reference proteome</keyword>
<evidence type="ECO:0000313" key="11">
    <source>
        <dbReference type="EMBL" id="KAL0637158.1"/>
    </source>
</evidence>
<keyword evidence="11" id="KW-0012">Acyltransferase</keyword>
<evidence type="ECO:0000256" key="6">
    <source>
        <dbReference type="ARBA" id="ARBA00042190"/>
    </source>
</evidence>